<keyword evidence="2" id="KW-1185">Reference proteome</keyword>
<reference evidence="1 2" key="1">
    <citation type="submission" date="2024-09" db="EMBL/GenBank/DDBJ databases">
        <title>Chromosome-scale assembly of Riccia fluitans.</title>
        <authorList>
            <person name="Paukszto L."/>
            <person name="Sawicki J."/>
            <person name="Karawczyk K."/>
            <person name="Piernik-Szablinska J."/>
            <person name="Szczecinska M."/>
            <person name="Mazdziarz M."/>
        </authorList>
    </citation>
    <scope>NUCLEOTIDE SEQUENCE [LARGE SCALE GENOMIC DNA]</scope>
    <source>
        <strain evidence="1">Rf_01</strain>
        <tissue evidence="1">Aerial parts of the thallus</tissue>
    </source>
</reference>
<proteinExistence type="predicted"/>
<protein>
    <submittedName>
        <fullName evidence="1">Uncharacterized protein</fullName>
    </submittedName>
</protein>
<comment type="caution">
    <text evidence="1">The sequence shown here is derived from an EMBL/GenBank/DDBJ whole genome shotgun (WGS) entry which is preliminary data.</text>
</comment>
<dbReference type="Proteomes" id="UP001605036">
    <property type="component" value="Unassembled WGS sequence"/>
</dbReference>
<organism evidence="1 2">
    <name type="scientific">Riccia fluitans</name>
    <dbReference type="NCBI Taxonomy" id="41844"/>
    <lineage>
        <taxon>Eukaryota</taxon>
        <taxon>Viridiplantae</taxon>
        <taxon>Streptophyta</taxon>
        <taxon>Embryophyta</taxon>
        <taxon>Marchantiophyta</taxon>
        <taxon>Marchantiopsida</taxon>
        <taxon>Marchantiidae</taxon>
        <taxon>Marchantiales</taxon>
        <taxon>Ricciaceae</taxon>
        <taxon>Riccia</taxon>
    </lineage>
</organism>
<accession>A0ABD1XMW1</accession>
<name>A0ABD1XMW1_9MARC</name>
<dbReference type="AlphaFoldDB" id="A0ABD1XMW1"/>
<dbReference type="EMBL" id="JBHFFA010000008">
    <property type="protein sequence ID" value="KAL2608878.1"/>
    <property type="molecule type" value="Genomic_DNA"/>
</dbReference>
<sequence>MPQRTSGRRAWEPFPEREVSWELKLRHRRRRTVAQMNAIRDVEMDELERLNFLYALGEEYCRSHVDYCIKFILSFDRTTMIGNVGVHQLTLSKELLHTTFAILVPGKIIPRLVHHEIKE</sequence>
<evidence type="ECO:0000313" key="1">
    <source>
        <dbReference type="EMBL" id="KAL2608878.1"/>
    </source>
</evidence>
<evidence type="ECO:0000313" key="2">
    <source>
        <dbReference type="Proteomes" id="UP001605036"/>
    </source>
</evidence>
<gene>
    <name evidence="1" type="ORF">R1flu_027451</name>
</gene>